<feature type="compositionally biased region" description="Basic and acidic residues" evidence="1">
    <location>
        <begin position="186"/>
        <end position="207"/>
    </location>
</feature>
<dbReference type="GO" id="GO:0005634">
    <property type="term" value="C:nucleus"/>
    <property type="evidence" value="ECO:0007669"/>
    <property type="project" value="TreeGrafter"/>
</dbReference>
<feature type="region of interest" description="Disordered" evidence="1">
    <location>
        <begin position="1"/>
        <end position="102"/>
    </location>
</feature>
<dbReference type="Proteomes" id="UP000437017">
    <property type="component" value="Unassembled WGS sequence"/>
</dbReference>
<dbReference type="OrthoDB" id="5792673at2759"/>
<dbReference type="PANTHER" id="PTHR46307:SF2">
    <property type="entry name" value="HISTONE-LYSINE N-METHYLTRANSFERASE EHMT1"/>
    <property type="match status" value="1"/>
</dbReference>
<protein>
    <recommendedName>
        <fullName evidence="4">EHMT1</fullName>
    </recommendedName>
</protein>
<organism evidence="2 3">
    <name type="scientific">Balaenoptera physalus</name>
    <name type="common">Fin whale</name>
    <name type="synonym">Balaena physalus</name>
    <dbReference type="NCBI Taxonomy" id="9770"/>
    <lineage>
        <taxon>Eukaryota</taxon>
        <taxon>Metazoa</taxon>
        <taxon>Chordata</taxon>
        <taxon>Craniata</taxon>
        <taxon>Vertebrata</taxon>
        <taxon>Euteleostomi</taxon>
        <taxon>Mammalia</taxon>
        <taxon>Eutheria</taxon>
        <taxon>Laurasiatheria</taxon>
        <taxon>Artiodactyla</taxon>
        <taxon>Whippomorpha</taxon>
        <taxon>Cetacea</taxon>
        <taxon>Mysticeti</taxon>
        <taxon>Balaenopteridae</taxon>
        <taxon>Balaenoptera</taxon>
    </lineage>
</organism>
<feature type="region of interest" description="Disordered" evidence="1">
    <location>
        <begin position="252"/>
        <end position="323"/>
    </location>
</feature>
<comment type="caution">
    <text evidence="2">The sequence shown here is derived from an EMBL/GenBank/DDBJ whole genome shotgun (WGS) entry which is preliminary data.</text>
</comment>
<feature type="region of interest" description="Disordered" evidence="1">
    <location>
        <begin position="117"/>
        <end position="231"/>
    </location>
</feature>
<feature type="non-terminal residue" evidence="2">
    <location>
        <position position="323"/>
    </location>
</feature>
<feature type="compositionally biased region" description="Acidic residues" evidence="1">
    <location>
        <begin position="278"/>
        <end position="296"/>
    </location>
</feature>
<sequence>MAADEGSAEQQGGEAHVAADGETNGSCDKSDANGHPAAVKHTQESTRVSPQEGAGPVARIAENGILDRDTEVGKQNHIRADGFTQTPVVGSNGYFLGKAPLSEPPLRVAGALASSLPGHAAKTLPGGAGKGRTPGAFPQPPATMPAKPGEGSKDTEDKKAPAPGADVKVHRARKTMPKSIPGLHAAGKDPREGRDARDHEEPKEELSRSASEFGRQQLLPPFPPLHQSLPQNQCYKKTKVLKQRTVIEMFKSITHSTVGSKGEKDLGDGSLHVNGESLDLDSDEDDSEELEEDEDQGAQPAAVFPAEDSRASKDGALEPDRTQ</sequence>
<dbReference type="GO" id="GO:0046974">
    <property type="term" value="F:histone H3K9 methyltransferase activity"/>
    <property type="evidence" value="ECO:0007669"/>
    <property type="project" value="TreeGrafter"/>
</dbReference>
<feature type="compositionally biased region" description="Basic and acidic residues" evidence="1">
    <location>
        <begin position="65"/>
        <end position="80"/>
    </location>
</feature>
<dbReference type="PANTHER" id="PTHR46307">
    <property type="entry name" value="G9A, ISOFORM B"/>
    <property type="match status" value="1"/>
</dbReference>
<feature type="compositionally biased region" description="Basic and acidic residues" evidence="1">
    <location>
        <begin position="307"/>
        <end position="323"/>
    </location>
</feature>
<dbReference type="InterPro" id="IPR043550">
    <property type="entry name" value="EHMT1/EHMT2"/>
</dbReference>
<keyword evidence="3" id="KW-1185">Reference proteome</keyword>
<evidence type="ECO:0000313" key="3">
    <source>
        <dbReference type="Proteomes" id="UP000437017"/>
    </source>
</evidence>
<feature type="compositionally biased region" description="Basic and acidic residues" evidence="1">
    <location>
        <begin position="150"/>
        <end position="160"/>
    </location>
</feature>
<evidence type="ECO:0000313" key="2">
    <source>
        <dbReference type="EMBL" id="KAB0390885.1"/>
    </source>
</evidence>
<gene>
    <name evidence="2" type="ORF">E2I00_003327</name>
</gene>
<dbReference type="GO" id="GO:0000122">
    <property type="term" value="P:negative regulation of transcription by RNA polymerase II"/>
    <property type="evidence" value="ECO:0007669"/>
    <property type="project" value="TreeGrafter"/>
</dbReference>
<reference evidence="2 3" key="1">
    <citation type="journal article" date="2019" name="PLoS ONE">
        <title>Genomic analyses reveal an absence of contemporary introgressive admixture between fin whales and blue whales, despite known hybrids.</title>
        <authorList>
            <person name="Westbury M.V."/>
            <person name="Petersen B."/>
            <person name="Lorenzen E.D."/>
        </authorList>
    </citation>
    <scope>NUCLEOTIDE SEQUENCE [LARGE SCALE GENOMIC DNA]</scope>
    <source>
        <strain evidence="2">FinWhale-01</strain>
    </source>
</reference>
<accession>A0A643BTG2</accession>
<dbReference type="GO" id="GO:0000785">
    <property type="term" value="C:chromatin"/>
    <property type="evidence" value="ECO:0007669"/>
    <property type="project" value="TreeGrafter"/>
</dbReference>
<evidence type="ECO:0008006" key="4">
    <source>
        <dbReference type="Google" id="ProtNLM"/>
    </source>
</evidence>
<dbReference type="GO" id="GO:0002039">
    <property type="term" value="F:p53 binding"/>
    <property type="evidence" value="ECO:0007669"/>
    <property type="project" value="InterPro"/>
</dbReference>
<proteinExistence type="predicted"/>
<dbReference type="EMBL" id="SGJD01004985">
    <property type="protein sequence ID" value="KAB0390885.1"/>
    <property type="molecule type" value="Genomic_DNA"/>
</dbReference>
<name>A0A643BTG2_BALPH</name>
<evidence type="ECO:0000256" key="1">
    <source>
        <dbReference type="SAM" id="MobiDB-lite"/>
    </source>
</evidence>
<dbReference type="AlphaFoldDB" id="A0A643BTG2"/>